<reference evidence="3 4" key="1">
    <citation type="journal article" date="2018" name="Int. J. Syst. Evol. Microbiol.">
        <title>Epidermidibacterium keratini gen. nov., sp. nov., a member of the family Sporichthyaceae, isolated from keratin epidermis.</title>
        <authorList>
            <person name="Lee D.G."/>
            <person name="Trujillo M.E."/>
            <person name="Kang S."/>
            <person name="Nam J.J."/>
            <person name="Kim Y.J."/>
        </authorList>
    </citation>
    <scope>NUCLEOTIDE SEQUENCE [LARGE SCALE GENOMIC DNA]</scope>
    <source>
        <strain evidence="3 4">EPI-7</strain>
    </source>
</reference>
<feature type="domain" description="Transcription regulator PadR N-terminal" evidence="1">
    <location>
        <begin position="7"/>
        <end position="82"/>
    </location>
</feature>
<dbReference type="Gene3D" id="1.10.10.10">
    <property type="entry name" value="Winged helix-like DNA-binding domain superfamily/Winged helix DNA-binding domain"/>
    <property type="match status" value="1"/>
</dbReference>
<evidence type="ECO:0000313" key="4">
    <source>
        <dbReference type="Proteomes" id="UP000463857"/>
    </source>
</evidence>
<proteinExistence type="predicted"/>
<dbReference type="InterPro" id="IPR036388">
    <property type="entry name" value="WH-like_DNA-bd_sf"/>
</dbReference>
<dbReference type="InterPro" id="IPR036390">
    <property type="entry name" value="WH_DNA-bd_sf"/>
</dbReference>
<keyword evidence="4" id="KW-1185">Reference proteome</keyword>
<name>A0A7L4YQN7_9ACTN</name>
<protein>
    <submittedName>
        <fullName evidence="3">PadR family transcriptional regulator</fullName>
    </submittedName>
</protein>
<dbReference type="InterPro" id="IPR018309">
    <property type="entry name" value="Tscrpt_reg_PadR_C"/>
</dbReference>
<accession>A0A7L4YQN7</accession>
<dbReference type="PANTHER" id="PTHR43252">
    <property type="entry name" value="TRANSCRIPTIONAL REGULATOR YQJI"/>
    <property type="match status" value="1"/>
</dbReference>
<dbReference type="KEGG" id="eke:EK0264_13560"/>
<dbReference type="RefSeq" id="WP_159546351.1">
    <property type="nucleotide sequence ID" value="NZ_CP047156.1"/>
</dbReference>
<dbReference type="PANTHER" id="PTHR43252:SF4">
    <property type="entry name" value="TRANSCRIPTIONAL REGULATORY PROTEIN"/>
    <property type="match status" value="1"/>
</dbReference>
<organism evidence="3 4">
    <name type="scientific">Epidermidibacterium keratini</name>
    <dbReference type="NCBI Taxonomy" id="1891644"/>
    <lineage>
        <taxon>Bacteria</taxon>
        <taxon>Bacillati</taxon>
        <taxon>Actinomycetota</taxon>
        <taxon>Actinomycetes</taxon>
        <taxon>Sporichthyales</taxon>
        <taxon>Sporichthyaceae</taxon>
        <taxon>Epidermidibacterium</taxon>
    </lineage>
</organism>
<evidence type="ECO:0000259" key="1">
    <source>
        <dbReference type="Pfam" id="PF03551"/>
    </source>
</evidence>
<dbReference type="OrthoDB" id="3186544at2"/>
<feature type="domain" description="Transcription regulator PadR C-terminal" evidence="2">
    <location>
        <begin position="94"/>
        <end position="174"/>
    </location>
</feature>
<evidence type="ECO:0000313" key="3">
    <source>
        <dbReference type="EMBL" id="QHC01214.1"/>
    </source>
</evidence>
<sequence>MSLRFAILTALTEKSSSGIELARRFDRSIGYFWPASHQQIYRELDKLHADGLVSPVGDAPSTTRGNPKVMQVTDAGTEALREWANATEPTRKPRDPLMVRVRAAAVLDDVDLRDSLRQQLTDHESRLAEYVEIEQSFSGELDRRARLQLQILRSGIASERMWVQWCRETLGVLDDAD</sequence>
<dbReference type="Pfam" id="PF10400">
    <property type="entry name" value="Vir_act_alpha_C"/>
    <property type="match status" value="1"/>
</dbReference>
<dbReference type="Gene3D" id="6.10.140.190">
    <property type="match status" value="1"/>
</dbReference>
<evidence type="ECO:0000259" key="2">
    <source>
        <dbReference type="Pfam" id="PF10400"/>
    </source>
</evidence>
<dbReference type="Pfam" id="PF03551">
    <property type="entry name" value="PadR"/>
    <property type="match status" value="1"/>
</dbReference>
<dbReference type="Proteomes" id="UP000463857">
    <property type="component" value="Chromosome"/>
</dbReference>
<dbReference type="InterPro" id="IPR005149">
    <property type="entry name" value="Tscrpt_reg_PadR_N"/>
</dbReference>
<dbReference type="EMBL" id="CP047156">
    <property type="protein sequence ID" value="QHC01214.1"/>
    <property type="molecule type" value="Genomic_DNA"/>
</dbReference>
<dbReference type="SUPFAM" id="SSF46785">
    <property type="entry name" value="Winged helix' DNA-binding domain"/>
    <property type="match status" value="1"/>
</dbReference>
<dbReference type="InParanoid" id="A0A7L4YQN7"/>
<dbReference type="AlphaFoldDB" id="A0A7L4YQN7"/>
<gene>
    <name evidence="3" type="ORF">EK0264_13560</name>
</gene>